<dbReference type="Gene3D" id="2.70.98.10">
    <property type="match status" value="1"/>
</dbReference>
<organism evidence="1 2">
    <name type="scientific">Teichococcus globiformis</name>
    <dbReference type="NCBI Taxonomy" id="2307229"/>
    <lineage>
        <taxon>Bacteria</taxon>
        <taxon>Pseudomonadati</taxon>
        <taxon>Pseudomonadota</taxon>
        <taxon>Alphaproteobacteria</taxon>
        <taxon>Acetobacterales</taxon>
        <taxon>Roseomonadaceae</taxon>
        <taxon>Roseomonas</taxon>
    </lineage>
</organism>
<keyword evidence="2" id="KW-1185">Reference proteome</keyword>
<dbReference type="Proteomes" id="UP001595593">
    <property type="component" value="Unassembled WGS sequence"/>
</dbReference>
<evidence type="ECO:0000313" key="2">
    <source>
        <dbReference type="Proteomes" id="UP001595593"/>
    </source>
</evidence>
<dbReference type="EMBL" id="JBHRTN010000008">
    <property type="protein sequence ID" value="MFC3125223.1"/>
    <property type="molecule type" value="Genomic_DNA"/>
</dbReference>
<proteinExistence type="predicted"/>
<protein>
    <submittedName>
        <fullName evidence="1">Aldose 1-epimerase family protein</fullName>
    </submittedName>
</protein>
<dbReference type="SUPFAM" id="SSF74650">
    <property type="entry name" value="Galactose mutarotase-like"/>
    <property type="match status" value="1"/>
</dbReference>
<dbReference type="InterPro" id="IPR014718">
    <property type="entry name" value="GH-type_carb-bd"/>
</dbReference>
<dbReference type="InterPro" id="IPR011013">
    <property type="entry name" value="Gal_mutarotase_sf_dom"/>
</dbReference>
<sequence>MSGERHEISGGGLSATISADGAELVRLRGPDGADLLWDGGAAWPRHAPVLFPIVGRLADDTLRHAGAEYRMTQHGFARDRRFGWVARDAGRAVLALAEDAESRARFPFPFRLEVAYAAEPAGLSVVTTVSNPGTAPLPFSLGAHPAFRWPLRPGTDKKAHRLVFEADEQGEAHYLCGGLLGPAEPAPCLAREWPLSPALFARDAVILKDVASRSVRYEGPGGPALRVRWDGYPDLGLWSKPEGADFLCIEPWQGTASPAGWDGPFAEKPGLVVLPPGGQRRFAWSAALEN</sequence>
<dbReference type="CDD" id="cd09024">
    <property type="entry name" value="Aldose_epim_lacX"/>
    <property type="match status" value="1"/>
</dbReference>
<dbReference type="Pfam" id="PF01263">
    <property type="entry name" value="Aldose_epim"/>
    <property type="match status" value="1"/>
</dbReference>
<dbReference type="InterPro" id="IPR008183">
    <property type="entry name" value="Aldose_1/G6P_1-epimerase"/>
</dbReference>
<evidence type="ECO:0000313" key="1">
    <source>
        <dbReference type="EMBL" id="MFC3125223.1"/>
    </source>
</evidence>
<comment type="caution">
    <text evidence="1">The sequence shown here is derived from an EMBL/GenBank/DDBJ whole genome shotgun (WGS) entry which is preliminary data.</text>
</comment>
<gene>
    <name evidence="1" type="ORF">ACFOD4_09130</name>
</gene>
<name>A0ABV7FXU6_9PROT</name>
<dbReference type="InterPro" id="IPR037481">
    <property type="entry name" value="LacX"/>
</dbReference>
<dbReference type="RefSeq" id="WP_379595766.1">
    <property type="nucleotide sequence ID" value="NZ_JBHRTN010000008.1"/>
</dbReference>
<accession>A0ABV7FXU6</accession>
<reference evidence="2" key="1">
    <citation type="journal article" date="2019" name="Int. J. Syst. Evol. Microbiol.">
        <title>The Global Catalogue of Microorganisms (GCM) 10K type strain sequencing project: providing services to taxonomists for standard genome sequencing and annotation.</title>
        <authorList>
            <consortium name="The Broad Institute Genomics Platform"/>
            <consortium name="The Broad Institute Genome Sequencing Center for Infectious Disease"/>
            <person name="Wu L."/>
            <person name="Ma J."/>
        </authorList>
    </citation>
    <scope>NUCLEOTIDE SEQUENCE [LARGE SCALE GENOMIC DNA]</scope>
    <source>
        <strain evidence="2">KCTC 52094</strain>
    </source>
</reference>